<organism evidence="1">
    <name type="scientific">Anguilla anguilla</name>
    <name type="common">European freshwater eel</name>
    <name type="synonym">Muraena anguilla</name>
    <dbReference type="NCBI Taxonomy" id="7936"/>
    <lineage>
        <taxon>Eukaryota</taxon>
        <taxon>Metazoa</taxon>
        <taxon>Chordata</taxon>
        <taxon>Craniata</taxon>
        <taxon>Vertebrata</taxon>
        <taxon>Euteleostomi</taxon>
        <taxon>Actinopterygii</taxon>
        <taxon>Neopterygii</taxon>
        <taxon>Teleostei</taxon>
        <taxon>Anguilliformes</taxon>
        <taxon>Anguillidae</taxon>
        <taxon>Anguilla</taxon>
    </lineage>
</organism>
<name>A0A0E9U3B4_ANGAN</name>
<protein>
    <submittedName>
        <fullName evidence="1">Uncharacterized protein</fullName>
    </submittedName>
</protein>
<sequence>MPWALQKELTHSGQTLPGGMLCFSAWLRSYTQDPVSLSVHSH</sequence>
<evidence type="ECO:0000313" key="1">
    <source>
        <dbReference type="EMBL" id="JAH59690.1"/>
    </source>
</evidence>
<proteinExistence type="predicted"/>
<dbReference type="AlphaFoldDB" id="A0A0E9U3B4"/>
<accession>A0A0E9U3B4</accession>
<reference evidence="1" key="1">
    <citation type="submission" date="2014-11" db="EMBL/GenBank/DDBJ databases">
        <authorList>
            <person name="Amaro Gonzalez C."/>
        </authorList>
    </citation>
    <scope>NUCLEOTIDE SEQUENCE</scope>
</reference>
<dbReference type="EMBL" id="GBXM01048887">
    <property type="protein sequence ID" value="JAH59690.1"/>
    <property type="molecule type" value="Transcribed_RNA"/>
</dbReference>
<reference evidence="1" key="2">
    <citation type="journal article" date="2015" name="Fish Shellfish Immunol.">
        <title>Early steps in the European eel (Anguilla anguilla)-Vibrio vulnificus interaction in the gills: Role of the RtxA13 toxin.</title>
        <authorList>
            <person name="Callol A."/>
            <person name="Pajuelo D."/>
            <person name="Ebbesson L."/>
            <person name="Teles M."/>
            <person name="MacKenzie S."/>
            <person name="Amaro C."/>
        </authorList>
    </citation>
    <scope>NUCLEOTIDE SEQUENCE</scope>
</reference>